<reference evidence="1" key="1">
    <citation type="submission" date="2020-07" db="EMBL/GenBank/DDBJ databases">
        <title>The High-quality genome of the commercially important snow crab, Chionoecetes opilio.</title>
        <authorList>
            <person name="Jeong J.-H."/>
            <person name="Ryu S."/>
        </authorList>
    </citation>
    <scope>NUCLEOTIDE SEQUENCE</scope>
    <source>
        <strain evidence="1">MADBK_172401_WGS</strain>
        <tissue evidence="1">Digestive gland</tissue>
    </source>
</reference>
<name>A0A8J4YN68_CHIOP</name>
<gene>
    <name evidence="1" type="ORF">GWK47_042304</name>
</gene>
<evidence type="ECO:0000313" key="1">
    <source>
        <dbReference type="EMBL" id="KAG0723635.1"/>
    </source>
</evidence>
<dbReference type="EMBL" id="JACEEZ010007988">
    <property type="protein sequence ID" value="KAG0723635.1"/>
    <property type="molecule type" value="Genomic_DNA"/>
</dbReference>
<dbReference type="Proteomes" id="UP000770661">
    <property type="component" value="Unassembled WGS sequence"/>
</dbReference>
<keyword evidence="2" id="KW-1185">Reference proteome</keyword>
<comment type="caution">
    <text evidence="1">The sequence shown here is derived from an EMBL/GenBank/DDBJ whole genome shotgun (WGS) entry which is preliminary data.</text>
</comment>
<sequence length="117" mass="12408">MTRNTTKNCDGSVLRVTVCRHNHHCCVRDGRCVVPSLFTAWQLPTSTASAAAADIMAAVYRSAYVSQVGGLERRRRRVVVGGVHGGVGRVGVACLAWGVCGVRAPEGQIRCEVTAVA</sequence>
<accession>A0A8J4YN68</accession>
<dbReference type="AlphaFoldDB" id="A0A8J4YN68"/>
<proteinExistence type="predicted"/>
<organism evidence="1 2">
    <name type="scientific">Chionoecetes opilio</name>
    <name type="common">Atlantic snow crab</name>
    <name type="synonym">Cancer opilio</name>
    <dbReference type="NCBI Taxonomy" id="41210"/>
    <lineage>
        <taxon>Eukaryota</taxon>
        <taxon>Metazoa</taxon>
        <taxon>Ecdysozoa</taxon>
        <taxon>Arthropoda</taxon>
        <taxon>Crustacea</taxon>
        <taxon>Multicrustacea</taxon>
        <taxon>Malacostraca</taxon>
        <taxon>Eumalacostraca</taxon>
        <taxon>Eucarida</taxon>
        <taxon>Decapoda</taxon>
        <taxon>Pleocyemata</taxon>
        <taxon>Brachyura</taxon>
        <taxon>Eubrachyura</taxon>
        <taxon>Majoidea</taxon>
        <taxon>Majidae</taxon>
        <taxon>Chionoecetes</taxon>
    </lineage>
</organism>
<evidence type="ECO:0000313" key="2">
    <source>
        <dbReference type="Proteomes" id="UP000770661"/>
    </source>
</evidence>
<protein>
    <submittedName>
        <fullName evidence="1">Uncharacterized protein</fullName>
    </submittedName>
</protein>